<dbReference type="Gene3D" id="3.60.21.10">
    <property type="match status" value="1"/>
</dbReference>
<keyword evidence="3" id="KW-0540">Nuclease</keyword>
<evidence type="ECO:0000313" key="3">
    <source>
        <dbReference type="EMBL" id="WAH37268.1"/>
    </source>
</evidence>
<evidence type="ECO:0000256" key="1">
    <source>
        <dbReference type="ARBA" id="ARBA00022801"/>
    </source>
</evidence>
<proteinExistence type="predicted"/>
<keyword evidence="4" id="KW-1185">Reference proteome</keyword>
<dbReference type="Proteomes" id="UP001164803">
    <property type="component" value="Chromosome"/>
</dbReference>
<name>A0ABY6Z301_9BACL</name>
<dbReference type="EMBL" id="CP104064">
    <property type="protein sequence ID" value="WAH37268.1"/>
    <property type="molecule type" value="Genomic_DNA"/>
</dbReference>
<reference evidence="3" key="1">
    <citation type="submission" date="2022-08" db="EMBL/GenBank/DDBJ databases">
        <title>Alicyclobacillus dauci DSM2870, complete genome.</title>
        <authorList>
            <person name="Wang Q."/>
            <person name="Cai R."/>
            <person name="Wang Z."/>
        </authorList>
    </citation>
    <scope>NUCLEOTIDE SEQUENCE</scope>
    <source>
        <strain evidence="3">DSM 28700</strain>
    </source>
</reference>
<dbReference type="PANTHER" id="PTHR30337">
    <property type="entry name" value="COMPONENT OF ATP-DEPENDENT DSDNA EXONUCLEASE"/>
    <property type="match status" value="1"/>
</dbReference>
<dbReference type="PIRSF" id="PIRSF033091">
    <property type="entry name" value="Pesterase_YhaO"/>
    <property type="match status" value="1"/>
</dbReference>
<protein>
    <submittedName>
        <fullName evidence="3">DNA repair exonuclease</fullName>
    </submittedName>
</protein>
<evidence type="ECO:0000259" key="2">
    <source>
        <dbReference type="Pfam" id="PF00149"/>
    </source>
</evidence>
<gene>
    <name evidence="3" type="ORF">NZD86_01585</name>
</gene>
<keyword evidence="1" id="KW-0378">Hydrolase</keyword>
<organism evidence="3 4">
    <name type="scientific">Alicyclobacillus dauci</name>
    <dbReference type="NCBI Taxonomy" id="1475485"/>
    <lineage>
        <taxon>Bacteria</taxon>
        <taxon>Bacillati</taxon>
        <taxon>Bacillota</taxon>
        <taxon>Bacilli</taxon>
        <taxon>Bacillales</taxon>
        <taxon>Alicyclobacillaceae</taxon>
        <taxon>Alicyclobacillus</taxon>
    </lineage>
</organism>
<sequence>MFRFIHCADIHLDSPMRGLRFTDEHAADTVRNATRRALENLVSVCLREHVDFVVIAGDVFDGDWEDYSTGLFFNRCMQQLGAANIPVYLIRGNHDAASVLTRHLTLPGNVTLLSEEHAQTARIDDLQVAIHGQSFAKRDVTENLVASYPSAVPGYFNIGLLHTGLAGREGHARYAPCQLDDLLALRYDYWALGHIHQPELVNEDPPVLYAGNIQGRHIRESGERGCVLVTVDGREVTTKRIPLDVVRWFEVVCDISACIDEADALGVLRETVSSVAEDNPGLPLCLRIRLTGVGARHTYIHRDVTRMTHEIVNVAGWAATQTVYVEKVIFERTSATDPLASPVDMASMDALLRALTDSANQPHVADTLKDTLTTWQRSLATRMQTEDAPQPVTDEQVAEAIRNAMEEVTARLQEGGRSSNGNS</sequence>
<evidence type="ECO:0000313" key="4">
    <source>
        <dbReference type="Proteomes" id="UP001164803"/>
    </source>
</evidence>
<feature type="domain" description="Calcineurin-like phosphoesterase" evidence="2">
    <location>
        <begin position="2"/>
        <end position="198"/>
    </location>
</feature>
<accession>A0ABY6Z301</accession>
<keyword evidence="3" id="KW-0269">Exonuclease</keyword>
<dbReference type="RefSeq" id="WP_268044742.1">
    <property type="nucleotide sequence ID" value="NZ_CP104064.1"/>
</dbReference>
<dbReference type="InterPro" id="IPR050535">
    <property type="entry name" value="DNA_Repair-Maintenance_Comp"/>
</dbReference>
<dbReference type="CDD" id="cd00840">
    <property type="entry name" value="MPP_Mre11_N"/>
    <property type="match status" value="1"/>
</dbReference>
<dbReference type="Pfam" id="PF00149">
    <property type="entry name" value="Metallophos"/>
    <property type="match status" value="1"/>
</dbReference>
<dbReference type="SUPFAM" id="SSF56300">
    <property type="entry name" value="Metallo-dependent phosphatases"/>
    <property type="match status" value="1"/>
</dbReference>
<dbReference type="PANTHER" id="PTHR30337:SF7">
    <property type="entry name" value="PHOSPHOESTERASE"/>
    <property type="match status" value="1"/>
</dbReference>
<dbReference type="InterPro" id="IPR004843">
    <property type="entry name" value="Calcineurin-like_PHP"/>
</dbReference>
<dbReference type="InterPro" id="IPR029052">
    <property type="entry name" value="Metallo-depent_PP-like"/>
</dbReference>
<dbReference type="GO" id="GO:0004527">
    <property type="term" value="F:exonuclease activity"/>
    <property type="evidence" value="ECO:0007669"/>
    <property type="project" value="UniProtKB-KW"/>
</dbReference>
<dbReference type="InterPro" id="IPR041796">
    <property type="entry name" value="Mre11_N"/>
</dbReference>
<dbReference type="InterPro" id="IPR014576">
    <property type="entry name" value="Pesterase_YhaO"/>
</dbReference>